<reference evidence="1 2" key="1">
    <citation type="journal article" date="2011" name="Cell">
        <title>The monarch butterfly genome yields insights into long-distance migration.</title>
        <authorList>
            <person name="Zhan S."/>
            <person name="Merlin C."/>
            <person name="Boore J.L."/>
            <person name="Reppert S.M."/>
        </authorList>
    </citation>
    <scope>NUCLEOTIDE SEQUENCE [LARGE SCALE GENOMIC DNA]</scope>
    <source>
        <strain evidence="1">F-2</strain>
    </source>
</reference>
<accession>A0A212ESZ2</accession>
<organism evidence="1 2">
    <name type="scientific">Danaus plexippus plexippus</name>
    <dbReference type="NCBI Taxonomy" id="278856"/>
    <lineage>
        <taxon>Eukaryota</taxon>
        <taxon>Metazoa</taxon>
        <taxon>Ecdysozoa</taxon>
        <taxon>Arthropoda</taxon>
        <taxon>Hexapoda</taxon>
        <taxon>Insecta</taxon>
        <taxon>Pterygota</taxon>
        <taxon>Neoptera</taxon>
        <taxon>Endopterygota</taxon>
        <taxon>Lepidoptera</taxon>
        <taxon>Glossata</taxon>
        <taxon>Ditrysia</taxon>
        <taxon>Papilionoidea</taxon>
        <taxon>Nymphalidae</taxon>
        <taxon>Danainae</taxon>
        <taxon>Danaini</taxon>
        <taxon>Danaina</taxon>
        <taxon>Danaus</taxon>
        <taxon>Danaus</taxon>
    </lineage>
</organism>
<evidence type="ECO:0000313" key="1">
    <source>
        <dbReference type="EMBL" id="OWR44564.1"/>
    </source>
</evidence>
<sequence length="62" mass="6738">STTHYSPPSVKKAECLLGLEGTEAEADVRKARLTLVHLESRGVLCCGGRAPNSRERCLRRTG</sequence>
<keyword evidence="2" id="KW-1185">Reference proteome</keyword>
<protein>
    <submittedName>
        <fullName evidence="1">Uncharacterized protein</fullName>
    </submittedName>
</protein>
<dbReference type="KEGG" id="dpl:KGM_204433B"/>
<dbReference type="AlphaFoldDB" id="A0A212ESZ2"/>
<dbReference type="EMBL" id="AGBW02012722">
    <property type="protein sequence ID" value="OWR44564.1"/>
    <property type="molecule type" value="Genomic_DNA"/>
</dbReference>
<evidence type="ECO:0000313" key="2">
    <source>
        <dbReference type="Proteomes" id="UP000007151"/>
    </source>
</evidence>
<name>A0A212ESZ2_DANPL</name>
<feature type="non-terminal residue" evidence="1">
    <location>
        <position position="1"/>
    </location>
</feature>
<dbReference type="InParanoid" id="A0A212ESZ2"/>
<gene>
    <name evidence="1" type="ORF">KGM_204433B</name>
</gene>
<comment type="caution">
    <text evidence="1">The sequence shown here is derived from an EMBL/GenBank/DDBJ whole genome shotgun (WGS) entry which is preliminary data.</text>
</comment>
<proteinExistence type="predicted"/>
<dbReference type="Proteomes" id="UP000007151">
    <property type="component" value="Unassembled WGS sequence"/>
</dbReference>